<dbReference type="AlphaFoldDB" id="V5I782"/>
<accession>V5I782</accession>
<dbReference type="PANTHER" id="PTHR33053">
    <property type="entry name" value="PROTEIN, PUTATIVE-RELATED"/>
    <property type="match status" value="1"/>
</dbReference>
<feature type="non-terminal residue" evidence="1">
    <location>
        <position position="1"/>
    </location>
</feature>
<name>V5I782_ANOGL</name>
<dbReference type="EMBL" id="GALX01006890">
    <property type="protein sequence ID" value="JAB61576.1"/>
    <property type="molecule type" value="Transcribed_RNA"/>
</dbReference>
<organism evidence="1">
    <name type="scientific">Anoplophora glabripennis</name>
    <name type="common">Asian longhorn beetle</name>
    <name type="synonym">Anoplophora nobilis</name>
    <dbReference type="NCBI Taxonomy" id="217634"/>
    <lineage>
        <taxon>Eukaryota</taxon>
        <taxon>Metazoa</taxon>
        <taxon>Ecdysozoa</taxon>
        <taxon>Arthropoda</taxon>
        <taxon>Hexapoda</taxon>
        <taxon>Insecta</taxon>
        <taxon>Pterygota</taxon>
        <taxon>Neoptera</taxon>
        <taxon>Endopterygota</taxon>
        <taxon>Coleoptera</taxon>
        <taxon>Polyphaga</taxon>
        <taxon>Cucujiformia</taxon>
        <taxon>Chrysomeloidea</taxon>
        <taxon>Cerambycidae</taxon>
        <taxon>Lamiinae</taxon>
        <taxon>Lamiini</taxon>
        <taxon>Anoplophora</taxon>
    </lineage>
</organism>
<evidence type="ECO:0000313" key="1">
    <source>
        <dbReference type="EMBL" id="JAB61576.1"/>
    </source>
</evidence>
<feature type="non-terminal residue" evidence="1">
    <location>
        <position position="222"/>
    </location>
</feature>
<proteinExistence type="predicted"/>
<reference evidence="1" key="1">
    <citation type="submission" date="2013-07" db="EMBL/GenBank/DDBJ databases">
        <title>Midgut Transcriptome Profiling of Anoplphora glabripennis, a Lignocellulose Degrading, Wood-Boring Cerambycid.</title>
        <authorList>
            <person name="Scully E.D."/>
            <person name="Hoover K."/>
            <person name="Carlson J.E."/>
            <person name="Tien M."/>
            <person name="Geib S.M."/>
        </authorList>
    </citation>
    <scope>NUCLEOTIDE SEQUENCE</scope>
</reference>
<sequence length="222" mass="25811">IDGLPLTKSSNSQFWPVLGSIVNVISNPPFVIGVYHGFKKPHNAKEILNEFVEEILTLEYNFTYCGKKVKITISRIICDAPAKSFVLGIKGHNSYFGCMKCTVEGDFINNRMSFRDLQCILRTDNAFRNNHYDDYHISETPLKKLSIDLIEQFPLDYMHLVCLGVMKRLMIFWVKGNCSVRLNQNDQNQIESSLNEFRKCLSYRDFSRLPRKFSDFEKWKAT</sequence>
<protein>
    <submittedName>
        <fullName evidence="1">Uncharacterized protein</fullName>
    </submittedName>
</protein>
<dbReference type="PANTHER" id="PTHR33053:SF9">
    <property type="entry name" value="AGAP000105-PA"/>
    <property type="match status" value="1"/>
</dbReference>